<keyword evidence="8" id="KW-0254">Endocytosis</keyword>
<proteinExistence type="inferred from homology"/>
<dbReference type="GO" id="GO:0006897">
    <property type="term" value="P:endocytosis"/>
    <property type="evidence" value="ECO:0007669"/>
    <property type="project" value="UniProtKB-KW"/>
</dbReference>
<evidence type="ECO:0000256" key="14">
    <source>
        <dbReference type="PROSITE-ProRule" id="PRU01077"/>
    </source>
</evidence>
<evidence type="ECO:0000256" key="1">
    <source>
        <dbReference type="ARBA" id="ARBA00004236"/>
    </source>
</evidence>
<name>A0A7J5Y9V6_DISMA</name>
<feature type="coiled-coil region" evidence="15">
    <location>
        <begin position="64"/>
        <end position="161"/>
    </location>
</feature>
<dbReference type="InterPro" id="IPR057870">
    <property type="entry name" value="HR1_TOCA"/>
</dbReference>
<dbReference type="SUPFAM" id="SSF50044">
    <property type="entry name" value="SH3-domain"/>
    <property type="match status" value="1"/>
</dbReference>
<dbReference type="GO" id="GO:0007165">
    <property type="term" value="P:signal transduction"/>
    <property type="evidence" value="ECO:0007669"/>
    <property type="project" value="InterPro"/>
</dbReference>
<keyword evidence="10" id="KW-0446">Lipid-binding</keyword>
<dbReference type="InterPro" id="IPR011072">
    <property type="entry name" value="HR1_rho-bd"/>
</dbReference>
<evidence type="ECO:0000256" key="4">
    <source>
        <dbReference type="ARBA" id="ARBA00009426"/>
    </source>
</evidence>
<gene>
    <name evidence="20" type="ORF">F7725_003278</name>
</gene>
<organism evidence="20 21">
    <name type="scientific">Dissostichus mawsoni</name>
    <name type="common">Antarctic cod</name>
    <dbReference type="NCBI Taxonomy" id="36200"/>
    <lineage>
        <taxon>Eukaryota</taxon>
        <taxon>Metazoa</taxon>
        <taxon>Chordata</taxon>
        <taxon>Craniata</taxon>
        <taxon>Vertebrata</taxon>
        <taxon>Euteleostomi</taxon>
        <taxon>Actinopterygii</taxon>
        <taxon>Neopterygii</taxon>
        <taxon>Teleostei</taxon>
        <taxon>Neoteleostei</taxon>
        <taxon>Acanthomorphata</taxon>
        <taxon>Eupercaria</taxon>
        <taxon>Perciformes</taxon>
        <taxon>Notothenioidei</taxon>
        <taxon>Nototheniidae</taxon>
        <taxon>Dissostichus</taxon>
    </lineage>
</organism>
<dbReference type="Gene3D" id="6.10.140.470">
    <property type="match status" value="1"/>
</dbReference>
<dbReference type="GO" id="GO:0008289">
    <property type="term" value="F:lipid binding"/>
    <property type="evidence" value="ECO:0007669"/>
    <property type="project" value="UniProtKB-KW"/>
</dbReference>
<dbReference type="CDD" id="cd07653">
    <property type="entry name" value="F-BAR_CIP4-like"/>
    <property type="match status" value="1"/>
</dbReference>
<comment type="subcellular location">
    <subcellularLocation>
        <location evidence="1">Cell membrane</location>
    </subcellularLocation>
    <subcellularLocation>
        <location evidence="3">Cytoplasm</location>
        <location evidence="3">Cell cortex</location>
    </subcellularLocation>
    <subcellularLocation>
        <location evidence="2">Cytoplasm</location>
        <location evidence="2">Cytoskeleton</location>
    </subcellularLocation>
</comment>
<dbReference type="InterPro" id="IPR001452">
    <property type="entry name" value="SH3_domain"/>
</dbReference>
<evidence type="ECO:0000256" key="13">
    <source>
        <dbReference type="PROSITE-ProRule" id="PRU00192"/>
    </source>
</evidence>
<evidence type="ECO:0000256" key="5">
    <source>
        <dbReference type="ARBA" id="ARBA00022443"/>
    </source>
</evidence>
<comment type="caution">
    <text evidence="20">The sequence shown here is derived from an EMBL/GenBank/DDBJ whole genome shotgun (WGS) entry which is preliminary data.</text>
</comment>
<evidence type="ECO:0000256" key="12">
    <source>
        <dbReference type="ARBA" id="ARBA00023212"/>
    </source>
</evidence>
<dbReference type="InterPro" id="IPR031160">
    <property type="entry name" value="F_BAR_dom"/>
</dbReference>
<dbReference type="FunFam" id="2.30.30.40:FF:000017">
    <property type="entry name" value="Formin-binding protein 1-like isoform 1"/>
    <property type="match status" value="1"/>
</dbReference>
<accession>A0A7J5Y9V6</accession>
<dbReference type="GO" id="GO:0005856">
    <property type="term" value="C:cytoskeleton"/>
    <property type="evidence" value="ECO:0007669"/>
    <property type="project" value="UniProtKB-SubCell"/>
</dbReference>
<keyword evidence="21" id="KW-1185">Reference proteome</keyword>
<evidence type="ECO:0000256" key="7">
    <source>
        <dbReference type="ARBA" id="ARBA00022490"/>
    </source>
</evidence>
<dbReference type="PROSITE" id="PS50002">
    <property type="entry name" value="SH3"/>
    <property type="match status" value="1"/>
</dbReference>
<dbReference type="InterPro" id="IPR036028">
    <property type="entry name" value="SH3-like_dom_sf"/>
</dbReference>
<dbReference type="EMBL" id="JAAKFY010000014">
    <property type="protein sequence ID" value="KAF3846200.1"/>
    <property type="molecule type" value="Genomic_DNA"/>
</dbReference>
<evidence type="ECO:0000256" key="15">
    <source>
        <dbReference type="SAM" id="Coils"/>
    </source>
</evidence>
<dbReference type="FunFam" id="1.20.1270.60:FF:000002">
    <property type="entry name" value="Formin-binding protein 1-like isoform 1"/>
    <property type="match status" value="1"/>
</dbReference>
<evidence type="ECO:0000313" key="20">
    <source>
        <dbReference type="EMBL" id="KAF3846200.1"/>
    </source>
</evidence>
<dbReference type="InterPro" id="IPR057871">
    <property type="entry name" value="HR1_CIP4_FNBP1L"/>
</dbReference>
<dbReference type="Proteomes" id="UP000518266">
    <property type="component" value="Unassembled WGS sequence"/>
</dbReference>
<feature type="region of interest" description="Disordered" evidence="16">
    <location>
        <begin position="286"/>
        <end position="310"/>
    </location>
</feature>
<dbReference type="SUPFAM" id="SSF103657">
    <property type="entry name" value="BAR/IMD domain-like"/>
    <property type="match status" value="1"/>
</dbReference>
<evidence type="ECO:0000259" key="19">
    <source>
        <dbReference type="PROSITE" id="PS51860"/>
    </source>
</evidence>
<dbReference type="Gene3D" id="2.30.30.40">
    <property type="entry name" value="SH3 Domains"/>
    <property type="match status" value="1"/>
</dbReference>
<comment type="similarity">
    <text evidence="4">Belongs to the FNBP1 family.</text>
</comment>
<dbReference type="Pfam" id="PF00018">
    <property type="entry name" value="SH3_1"/>
    <property type="match status" value="1"/>
</dbReference>
<evidence type="ECO:0000259" key="18">
    <source>
        <dbReference type="PROSITE" id="PS51741"/>
    </source>
</evidence>
<dbReference type="CDD" id="cd11628">
    <property type="entry name" value="HR1_CIP4_FNBP1L"/>
    <property type="match status" value="1"/>
</dbReference>
<evidence type="ECO:0000256" key="16">
    <source>
        <dbReference type="SAM" id="MobiDB-lite"/>
    </source>
</evidence>
<dbReference type="PROSITE" id="PS51860">
    <property type="entry name" value="REM_1"/>
    <property type="match status" value="1"/>
</dbReference>
<keyword evidence="7" id="KW-0963">Cytoplasm</keyword>
<feature type="domain" description="REM-1" evidence="19">
    <location>
        <begin position="381"/>
        <end position="458"/>
    </location>
</feature>
<dbReference type="InterPro" id="IPR027267">
    <property type="entry name" value="AH/BAR_dom_sf"/>
</dbReference>
<evidence type="ECO:0000256" key="6">
    <source>
        <dbReference type="ARBA" id="ARBA00022475"/>
    </source>
</evidence>
<evidence type="ECO:0000256" key="3">
    <source>
        <dbReference type="ARBA" id="ARBA00004544"/>
    </source>
</evidence>
<dbReference type="Pfam" id="PF25610">
    <property type="entry name" value="HR1_TOCA"/>
    <property type="match status" value="1"/>
</dbReference>
<keyword evidence="5 13" id="KW-0728">SH3 domain</keyword>
<dbReference type="OrthoDB" id="8783038at2759"/>
<dbReference type="CDD" id="cd11911">
    <property type="entry name" value="SH3_CIP4-like"/>
    <property type="match status" value="1"/>
</dbReference>
<feature type="compositionally biased region" description="Pro residues" evidence="16">
    <location>
        <begin position="293"/>
        <end position="302"/>
    </location>
</feature>
<evidence type="ECO:0000313" key="21">
    <source>
        <dbReference type="Proteomes" id="UP000518266"/>
    </source>
</evidence>
<feature type="domain" description="SH3" evidence="17">
    <location>
        <begin position="515"/>
        <end position="576"/>
    </location>
</feature>
<dbReference type="AlphaFoldDB" id="A0A7J5Y9V6"/>
<dbReference type="PROSITE" id="PS51741">
    <property type="entry name" value="F_BAR"/>
    <property type="match status" value="1"/>
</dbReference>
<reference evidence="20 21" key="1">
    <citation type="submission" date="2020-03" db="EMBL/GenBank/DDBJ databases">
        <title>Dissostichus mawsoni Genome sequencing and assembly.</title>
        <authorList>
            <person name="Park H."/>
        </authorList>
    </citation>
    <scope>NUCLEOTIDE SEQUENCE [LARGE SCALE GENOMIC DNA]</scope>
    <source>
        <strain evidence="20">DM0001</strain>
        <tissue evidence="20">Muscle</tissue>
    </source>
</reference>
<dbReference type="GO" id="GO:0005938">
    <property type="term" value="C:cell cortex"/>
    <property type="evidence" value="ECO:0007669"/>
    <property type="project" value="UniProtKB-SubCell"/>
</dbReference>
<evidence type="ECO:0000256" key="11">
    <source>
        <dbReference type="ARBA" id="ARBA00023136"/>
    </source>
</evidence>
<keyword evidence="6" id="KW-1003">Cell membrane</keyword>
<dbReference type="SMART" id="SM00326">
    <property type="entry name" value="SH3"/>
    <property type="match status" value="1"/>
</dbReference>
<keyword evidence="12" id="KW-0206">Cytoskeleton</keyword>
<evidence type="ECO:0000256" key="9">
    <source>
        <dbReference type="ARBA" id="ARBA00023054"/>
    </source>
</evidence>
<evidence type="ECO:0000256" key="2">
    <source>
        <dbReference type="ARBA" id="ARBA00004245"/>
    </source>
</evidence>
<keyword evidence="9 14" id="KW-0175">Coiled coil</keyword>
<dbReference type="PANTHER" id="PTHR15735:SF17">
    <property type="entry name" value="CDC42-INTERACTING PROTEIN 4"/>
    <property type="match status" value="1"/>
</dbReference>
<sequence length="577" mass="65820">MVEKYVKFVKERTEIEQNYAKQLRLSSYQSFLDILNEMNDYAGQRELIAENMMMNICIDLTKYLQELKQERKTYLLDAKKAQQSLESTYKQLDSSKKRFEREWREAERAAQYAEKTDQDINATKADVEKAKQQAHMRAHVAEECKNDYAAQLQKYNKEKNQFYFSDMPLIFNKLQDLDERRVRKVAQGYILFSDTEKHVMPIIGKCLEGITKAGTNVDEKNDSLIVIEQNKSGFERPGDVEFEDYSQGINRASSDSSLGTPKGPMDLLGKNRNKNFWLFSKKSKLSTSTLPPFSTPPAPSPANGPNSPKFGRDPLSYCLKEINKTVKPRISSFRTLRRSKFTPDRIMLNSNSRLCSSGGVCFFSHGYCRHEMPTVTEDFGHLPPEQRRKRLQQKLEEICKELQKEVDQSEALGKMKDVYEKNPQMGDPASLASQINQTSQNIERLRGELNKYETWVAEAGVRGDTLRYKSHTFNNNGAHDLLSPDGAHSDESTPDTSQAIYAEFDDDFEDEELTAPIGKCTAMYSFPGASEGTISMQEGEVLSVVEEDKGDGWTRVRRSNGDEGYIPTSYVTVSINK</sequence>
<keyword evidence="11" id="KW-0472">Membrane</keyword>
<dbReference type="GO" id="GO:0005886">
    <property type="term" value="C:plasma membrane"/>
    <property type="evidence" value="ECO:0007669"/>
    <property type="project" value="UniProtKB-SubCell"/>
</dbReference>
<dbReference type="PANTHER" id="PTHR15735">
    <property type="entry name" value="FCH AND DOUBLE SH3 DOMAINS PROTEIN"/>
    <property type="match status" value="1"/>
</dbReference>
<dbReference type="Gene3D" id="1.20.1270.60">
    <property type="entry name" value="Arfaptin homology (AH) domain/BAR domain"/>
    <property type="match status" value="1"/>
</dbReference>
<evidence type="ECO:0008006" key="22">
    <source>
        <dbReference type="Google" id="ProtNLM"/>
    </source>
</evidence>
<protein>
    <recommendedName>
        <fullName evidence="22">Cdc42-interacting protein 4</fullName>
    </recommendedName>
</protein>
<evidence type="ECO:0000256" key="8">
    <source>
        <dbReference type="ARBA" id="ARBA00022583"/>
    </source>
</evidence>
<evidence type="ECO:0000256" key="10">
    <source>
        <dbReference type="ARBA" id="ARBA00023121"/>
    </source>
</evidence>
<feature type="domain" description="F-BAR" evidence="18">
    <location>
        <begin position="1"/>
        <end position="222"/>
    </location>
</feature>
<evidence type="ECO:0000259" key="17">
    <source>
        <dbReference type="PROSITE" id="PS50002"/>
    </source>
</evidence>